<dbReference type="AlphaFoldDB" id="A0A829W5M4"/>
<feature type="domain" description="HTH-like" evidence="1">
    <location>
        <begin position="45"/>
        <end position="84"/>
    </location>
</feature>
<evidence type="ECO:0000259" key="1">
    <source>
        <dbReference type="Pfam" id="PF13276"/>
    </source>
</evidence>
<evidence type="ECO:0000313" key="2">
    <source>
        <dbReference type="EMBL" id="GEA35234.1"/>
    </source>
</evidence>
<name>A0A829W5M4_9FIRM</name>
<sequence>MTFIQNHLNHYTVSQLCSALKFPRSTYYKALVRVPSNRQEEYEEFGRKVKQAYDESRQRYGAVKICRTLNNNGTLCSVKRVQRVSK</sequence>
<protein>
    <recommendedName>
        <fullName evidence="1">HTH-like domain-containing protein</fullName>
    </recommendedName>
</protein>
<organism evidence="2 3">
    <name type="scientific">Enterocloster clostridioformis</name>
    <dbReference type="NCBI Taxonomy" id="1531"/>
    <lineage>
        <taxon>Bacteria</taxon>
        <taxon>Bacillati</taxon>
        <taxon>Bacillota</taxon>
        <taxon>Clostridia</taxon>
        <taxon>Lachnospirales</taxon>
        <taxon>Lachnospiraceae</taxon>
        <taxon>Enterocloster</taxon>
    </lineage>
</organism>
<dbReference type="Pfam" id="PF13276">
    <property type="entry name" value="HTH_21"/>
    <property type="match status" value="1"/>
</dbReference>
<dbReference type="Proteomes" id="UP000315200">
    <property type="component" value="Unassembled WGS sequence"/>
</dbReference>
<proteinExistence type="predicted"/>
<dbReference type="InterPro" id="IPR025948">
    <property type="entry name" value="HTH-like_dom"/>
</dbReference>
<dbReference type="PANTHER" id="PTHR46889">
    <property type="entry name" value="TRANSPOSASE INSF FOR INSERTION SEQUENCE IS3B-RELATED"/>
    <property type="match status" value="1"/>
</dbReference>
<dbReference type="InterPro" id="IPR050900">
    <property type="entry name" value="Transposase_IS3/IS150/IS904"/>
</dbReference>
<dbReference type="RefSeq" id="WP_243129083.1">
    <property type="nucleotide sequence ID" value="NZ_BJLB01000001.1"/>
</dbReference>
<gene>
    <name evidence="2" type="ORF">Ccl03g_09470</name>
</gene>
<reference evidence="2 3" key="1">
    <citation type="submission" date="2019-06" db="EMBL/GenBank/DDBJ databases">
        <title>Draft genome sequence of [Clostridium] clostridioforme NBRC 113352.</title>
        <authorList>
            <person name="Miura T."/>
            <person name="Furukawa M."/>
            <person name="Shimamura M."/>
            <person name="Ohyama Y."/>
            <person name="Yamazoe A."/>
            <person name="Kawasaki H."/>
        </authorList>
    </citation>
    <scope>NUCLEOTIDE SEQUENCE [LARGE SCALE GENOMIC DNA]</scope>
    <source>
        <strain evidence="2 3">NBRC 113352</strain>
    </source>
</reference>
<accession>A0A829W5M4</accession>
<comment type="caution">
    <text evidence="2">The sequence shown here is derived from an EMBL/GenBank/DDBJ whole genome shotgun (WGS) entry which is preliminary data.</text>
</comment>
<evidence type="ECO:0000313" key="3">
    <source>
        <dbReference type="Proteomes" id="UP000315200"/>
    </source>
</evidence>
<dbReference type="EMBL" id="BJLB01000001">
    <property type="protein sequence ID" value="GEA35234.1"/>
    <property type="molecule type" value="Genomic_DNA"/>
</dbReference>